<dbReference type="CDD" id="cd00086">
    <property type="entry name" value="homeodomain"/>
    <property type="match status" value="1"/>
</dbReference>
<evidence type="ECO:0000259" key="9">
    <source>
        <dbReference type="PROSITE" id="PS50071"/>
    </source>
</evidence>
<dbReference type="SMART" id="SM00389">
    <property type="entry name" value="HOX"/>
    <property type="match status" value="1"/>
</dbReference>
<feature type="compositionally biased region" description="Polar residues" evidence="8">
    <location>
        <begin position="16"/>
        <end position="29"/>
    </location>
</feature>
<evidence type="ECO:0000256" key="5">
    <source>
        <dbReference type="PROSITE-ProRule" id="PRU00108"/>
    </source>
</evidence>
<dbReference type="InterPro" id="IPR001356">
    <property type="entry name" value="HD"/>
</dbReference>
<comment type="similarity">
    <text evidence="7">Belongs to the POU transcription factor family.</text>
</comment>
<dbReference type="PRINTS" id="PR00028">
    <property type="entry name" value="POUDOMAIN"/>
</dbReference>
<evidence type="ECO:0000256" key="2">
    <source>
        <dbReference type="ARBA" id="ARBA00023125"/>
    </source>
</evidence>
<dbReference type="Gene3D" id="1.10.260.40">
    <property type="entry name" value="lambda repressor-like DNA-binding domains"/>
    <property type="match status" value="1"/>
</dbReference>
<evidence type="ECO:0000256" key="3">
    <source>
        <dbReference type="ARBA" id="ARBA00023155"/>
    </source>
</evidence>
<gene>
    <name evidence="12" type="primary">LOC106459467</name>
</gene>
<keyword evidence="7" id="KW-0804">Transcription</keyword>
<dbReference type="Pfam" id="PF00157">
    <property type="entry name" value="Pou"/>
    <property type="match status" value="1"/>
</dbReference>
<evidence type="ECO:0000256" key="1">
    <source>
        <dbReference type="ARBA" id="ARBA00004123"/>
    </source>
</evidence>
<dbReference type="GeneID" id="106459467"/>
<dbReference type="RefSeq" id="XP_022241951.1">
    <property type="nucleotide sequence ID" value="XM_022386243.1"/>
</dbReference>
<dbReference type="SUPFAM" id="SSF47413">
    <property type="entry name" value="lambda repressor-like DNA-binding domains"/>
    <property type="match status" value="1"/>
</dbReference>
<dbReference type="Gene3D" id="1.10.10.60">
    <property type="entry name" value="Homeodomain-like"/>
    <property type="match status" value="1"/>
</dbReference>
<evidence type="ECO:0000256" key="4">
    <source>
        <dbReference type="ARBA" id="ARBA00023242"/>
    </source>
</evidence>
<accession>A0ABM1SE96</accession>
<protein>
    <recommendedName>
        <fullName evidence="7">POU domain protein</fullName>
    </recommendedName>
</protein>
<dbReference type="SUPFAM" id="SSF46689">
    <property type="entry name" value="Homeodomain-like"/>
    <property type="match status" value="1"/>
</dbReference>
<dbReference type="InterPro" id="IPR009057">
    <property type="entry name" value="Homeodomain-like_sf"/>
</dbReference>
<comment type="subcellular location">
    <subcellularLocation>
        <location evidence="1 5 6">Nucleus</location>
    </subcellularLocation>
</comment>
<dbReference type="InterPro" id="IPR013847">
    <property type="entry name" value="POU"/>
</dbReference>
<keyword evidence="3 5" id="KW-0371">Homeobox</keyword>
<feature type="DNA-binding region" description="Homeobox" evidence="5">
    <location>
        <begin position="307"/>
        <end position="366"/>
    </location>
</feature>
<name>A0ABM1SE96_LIMPO</name>
<evidence type="ECO:0000256" key="6">
    <source>
        <dbReference type="RuleBase" id="RU000682"/>
    </source>
</evidence>
<organism evidence="11 12">
    <name type="scientific">Limulus polyphemus</name>
    <name type="common">Atlantic horseshoe crab</name>
    <dbReference type="NCBI Taxonomy" id="6850"/>
    <lineage>
        <taxon>Eukaryota</taxon>
        <taxon>Metazoa</taxon>
        <taxon>Ecdysozoa</taxon>
        <taxon>Arthropoda</taxon>
        <taxon>Chelicerata</taxon>
        <taxon>Merostomata</taxon>
        <taxon>Xiphosura</taxon>
        <taxon>Limulidae</taxon>
        <taxon>Limulus</taxon>
    </lineage>
</organism>
<proteinExistence type="inferred from homology"/>
<evidence type="ECO:0000256" key="7">
    <source>
        <dbReference type="RuleBase" id="RU361194"/>
    </source>
</evidence>
<keyword evidence="4 5" id="KW-0539">Nucleus</keyword>
<dbReference type="PANTHER" id="PTHR11636">
    <property type="entry name" value="POU DOMAIN"/>
    <property type="match status" value="1"/>
</dbReference>
<dbReference type="InterPro" id="IPR010982">
    <property type="entry name" value="Lambda_DNA-bd_dom_sf"/>
</dbReference>
<dbReference type="PROSITE" id="PS00027">
    <property type="entry name" value="HOMEOBOX_1"/>
    <property type="match status" value="1"/>
</dbReference>
<sequence length="423" mass="46374">MQKSQNQKSLKHESIRISSSSPKEYSNEFSTNSHSVNSSTITTTSAATLAAAAAKGQFSFSQLLAASSQGQPPFLMPPDFAQHLLTGKLPLGPNFTGSQLNPHEFQQQQQNLQGLGQLLFLQHGQLPPSVQAQLFLQSQGLLMHQALQNLQFQAAASLNSGTASPRTAVTAAHTHEPSKQEIIEPQETLQTKNAPASSHVISEHQETNPVEVTDLEELEQFAKTFKQKRIKLGFTQGDVGLAMGKLYGNDFSQTTISRFEALNLSYKNMCKLKPLLQRWLENADNSFSDNSVPHVNVQIAPETCSRRRRKRTSIDTNVRFALENAFMENQKPTSEDIAQLAESLSMQKEVVRVWFCNRRQKEKRFNPPTTPAMSSPLSIALPVAAASISMSTGRTPATGTSSSTVPSVTNVITCPATSFYPTS</sequence>
<keyword evidence="11" id="KW-1185">Reference proteome</keyword>
<feature type="domain" description="POU-specific" evidence="10">
    <location>
        <begin position="210"/>
        <end position="284"/>
    </location>
</feature>
<dbReference type="PROSITE" id="PS00465">
    <property type="entry name" value="POU_2"/>
    <property type="match status" value="1"/>
</dbReference>
<dbReference type="InterPro" id="IPR017970">
    <property type="entry name" value="Homeobox_CS"/>
</dbReference>
<evidence type="ECO:0000259" key="10">
    <source>
        <dbReference type="PROSITE" id="PS51179"/>
    </source>
</evidence>
<dbReference type="PROSITE" id="PS50071">
    <property type="entry name" value="HOMEOBOX_2"/>
    <property type="match status" value="1"/>
</dbReference>
<keyword evidence="2 5" id="KW-0238">DNA-binding</keyword>
<reference evidence="12" key="1">
    <citation type="submission" date="2025-08" db="UniProtKB">
        <authorList>
            <consortium name="RefSeq"/>
        </authorList>
    </citation>
    <scope>IDENTIFICATION</scope>
    <source>
        <tissue evidence="12">Muscle</tissue>
    </source>
</reference>
<dbReference type="PANTHER" id="PTHR11636:SF76">
    <property type="entry name" value="PROTEIN NUBBIN"/>
    <property type="match status" value="1"/>
</dbReference>
<dbReference type="InterPro" id="IPR000327">
    <property type="entry name" value="POU_dom"/>
</dbReference>
<evidence type="ECO:0000256" key="8">
    <source>
        <dbReference type="SAM" id="MobiDB-lite"/>
    </source>
</evidence>
<evidence type="ECO:0000313" key="11">
    <source>
        <dbReference type="Proteomes" id="UP000694941"/>
    </source>
</evidence>
<dbReference type="Pfam" id="PF00046">
    <property type="entry name" value="Homeodomain"/>
    <property type="match status" value="1"/>
</dbReference>
<feature type="region of interest" description="Disordered" evidence="8">
    <location>
        <begin position="1"/>
        <end position="38"/>
    </location>
</feature>
<dbReference type="Proteomes" id="UP000694941">
    <property type="component" value="Unplaced"/>
</dbReference>
<dbReference type="PROSITE" id="PS51179">
    <property type="entry name" value="POU_3"/>
    <property type="match status" value="1"/>
</dbReference>
<dbReference type="InterPro" id="IPR050255">
    <property type="entry name" value="POU_domain_TF"/>
</dbReference>
<evidence type="ECO:0000313" key="12">
    <source>
        <dbReference type="RefSeq" id="XP_022241951.1"/>
    </source>
</evidence>
<dbReference type="PROSITE" id="PS00035">
    <property type="entry name" value="POU_1"/>
    <property type="match status" value="1"/>
</dbReference>
<dbReference type="SMART" id="SM00352">
    <property type="entry name" value="POU"/>
    <property type="match status" value="1"/>
</dbReference>
<feature type="domain" description="Homeobox" evidence="9">
    <location>
        <begin position="305"/>
        <end position="365"/>
    </location>
</feature>